<evidence type="ECO:0000256" key="5">
    <source>
        <dbReference type="ARBA" id="ARBA00022842"/>
    </source>
</evidence>
<dbReference type="eggNOG" id="ENOG502RH1U">
    <property type="taxonomic scope" value="Eukaryota"/>
</dbReference>
<sequence length="372" mass="41956">MASINRAHQHGALLKHTLALNAMNAGDGPHSYAQNSSYQRGVVEVAKPIIEEAIATKLDIKLRGSSTIGVADFGCSTGHNSFPAMQIITQSIKQKLHRLDETITPEFYVYFNDLYSNDFNTLFGSLPPPDQRHYRAAAVAGDFHRRLLPESSLHFAYSSWSLHWLTGVPKGVDERDSPAWNKGEILYTTERKEVCEAYLKQYEMDIESFLKARAVEVVGGGLMAIVIAGVPDFWDPQTEYTIPSDVNLLGSCLMDMATMGRFSETKVDTFNLPYYFSTRKQLKSILERSDSFTIERMDILNNPGKHTLPTVKARASFFRAVHERLLTDHFGNEIIDELFYLYMKKLESSPVFLNPYNDKSIVILAVLKRKAG</sequence>
<dbReference type="PANTHER" id="PTHR31009">
    <property type="entry name" value="S-ADENOSYL-L-METHIONINE:CARBOXYL METHYLTRANSFERASE FAMILY PROTEIN"/>
    <property type="match status" value="1"/>
</dbReference>
<dbReference type="Gene3D" id="1.10.1200.270">
    <property type="entry name" value="Methyltransferase, alpha-helical capping domain"/>
    <property type="match status" value="1"/>
</dbReference>
<accession>A0A022QT60</accession>
<keyword evidence="3" id="KW-0808">Transferase</keyword>
<keyword evidence="7" id="KW-1185">Reference proteome</keyword>
<dbReference type="InterPro" id="IPR042086">
    <property type="entry name" value="MeTrfase_capping"/>
</dbReference>
<dbReference type="InterPro" id="IPR005299">
    <property type="entry name" value="MeTrfase_7"/>
</dbReference>
<dbReference type="Pfam" id="PF03492">
    <property type="entry name" value="Methyltransf_7"/>
    <property type="match status" value="1"/>
</dbReference>
<dbReference type="AlphaFoldDB" id="A0A022QT60"/>
<keyword evidence="4" id="KW-0479">Metal-binding</keyword>
<dbReference type="GO" id="GO:0046872">
    <property type="term" value="F:metal ion binding"/>
    <property type="evidence" value="ECO:0007669"/>
    <property type="project" value="UniProtKB-KW"/>
</dbReference>
<gene>
    <name evidence="6" type="ORF">MIMGU_mgv1a019990mg</name>
</gene>
<evidence type="ECO:0000256" key="1">
    <source>
        <dbReference type="ARBA" id="ARBA00007967"/>
    </source>
</evidence>
<evidence type="ECO:0000313" key="6">
    <source>
        <dbReference type="EMBL" id="EYU30774.1"/>
    </source>
</evidence>
<evidence type="ECO:0000256" key="3">
    <source>
        <dbReference type="ARBA" id="ARBA00022679"/>
    </source>
</evidence>
<dbReference type="InterPro" id="IPR029063">
    <property type="entry name" value="SAM-dependent_MTases_sf"/>
</dbReference>
<dbReference type="Gene3D" id="3.40.50.150">
    <property type="entry name" value="Vaccinia Virus protein VP39"/>
    <property type="match status" value="1"/>
</dbReference>
<organism evidence="6 7">
    <name type="scientific">Erythranthe guttata</name>
    <name type="common">Yellow monkey flower</name>
    <name type="synonym">Mimulus guttatus</name>
    <dbReference type="NCBI Taxonomy" id="4155"/>
    <lineage>
        <taxon>Eukaryota</taxon>
        <taxon>Viridiplantae</taxon>
        <taxon>Streptophyta</taxon>
        <taxon>Embryophyta</taxon>
        <taxon>Tracheophyta</taxon>
        <taxon>Spermatophyta</taxon>
        <taxon>Magnoliopsida</taxon>
        <taxon>eudicotyledons</taxon>
        <taxon>Gunneridae</taxon>
        <taxon>Pentapetalae</taxon>
        <taxon>asterids</taxon>
        <taxon>lamiids</taxon>
        <taxon>Lamiales</taxon>
        <taxon>Phrymaceae</taxon>
        <taxon>Erythranthe</taxon>
    </lineage>
</organism>
<protein>
    <submittedName>
        <fullName evidence="6">Uncharacterized protein</fullName>
    </submittedName>
</protein>
<reference evidence="6 7" key="1">
    <citation type="journal article" date="2013" name="Proc. Natl. Acad. Sci. U.S.A.">
        <title>Fine-scale variation in meiotic recombination in Mimulus inferred from population shotgun sequencing.</title>
        <authorList>
            <person name="Hellsten U."/>
            <person name="Wright K.M."/>
            <person name="Jenkins J."/>
            <person name="Shu S."/>
            <person name="Yuan Y."/>
            <person name="Wessler S.R."/>
            <person name="Schmutz J."/>
            <person name="Willis J.H."/>
            <person name="Rokhsar D.S."/>
        </authorList>
    </citation>
    <scope>NUCLEOTIDE SEQUENCE [LARGE SCALE GENOMIC DNA]</scope>
    <source>
        <strain evidence="7">cv. DUN x IM62</strain>
    </source>
</reference>
<evidence type="ECO:0000313" key="7">
    <source>
        <dbReference type="Proteomes" id="UP000030748"/>
    </source>
</evidence>
<name>A0A022QT60_ERYGU</name>
<dbReference type="GO" id="GO:0008757">
    <property type="term" value="F:S-adenosylmethionine-dependent methyltransferase activity"/>
    <property type="evidence" value="ECO:0000318"/>
    <property type="project" value="GO_Central"/>
</dbReference>
<dbReference type="Proteomes" id="UP000030748">
    <property type="component" value="Unassembled WGS sequence"/>
</dbReference>
<keyword evidence="5" id="KW-0460">Magnesium</keyword>
<evidence type="ECO:0000256" key="2">
    <source>
        <dbReference type="ARBA" id="ARBA00022603"/>
    </source>
</evidence>
<dbReference type="EMBL" id="KI631018">
    <property type="protein sequence ID" value="EYU30774.1"/>
    <property type="molecule type" value="Genomic_DNA"/>
</dbReference>
<dbReference type="SUPFAM" id="SSF53335">
    <property type="entry name" value="S-adenosyl-L-methionine-dependent methyltransferases"/>
    <property type="match status" value="1"/>
</dbReference>
<keyword evidence="2" id="KW-0489">Methyltransferase</keyword>
<dbReference type="GO" id="GO:0032259">
    <property type="term" value="P:methylation"/>
    <property type="evidence" value="ECO:0000318"/>
    <property type="project" value="GO_Central"/>
</dbReference>
<dbReference type="PhylomeDB" id="A0A022QT60"/>
<comment type="similarity">
    <text evidence="1">Belongs to the methyltransferase superfamily. Type-7 methyltransferase family.</text>
</comment>
<proteinExistence type="inferred from homology"/>
<evidence type="ECO:0000256" key="4">
    <source>
        <dbReference type="ARBA" id="ARBA00022723"/>
    </source>
</evidence>